<protein>
    <submittedName>
        <fullName evidence="2">Uncharacterized protein</fullName>
    </submittedName>
</protein>
<keyword evidence="3" id="KW-1185">Reference proteome</keyword>
<dbReference type="EMBL" id="JAPZBU010000009">
    <property type="protein sequence ID" value="KAJ5386674.1"/>
    <property type="molecule type" value="Genomic_DNA"/>
</dbReference>
<evidence type="ECO:0000313" key="2">
    <source>
        <dbReference type="EMBL" id="KAJ5386674.1"/>
    </source>
</evidence>
<evidence type="ECO:0000313" key="3">
    <source>
        <dbReference type="Proteomes" id="UP001147747"/>
    </source>
</evidence>
<dbReference type="GeneID" id="81372832"/>
<dbReference type="RefSeq" id="XP_056484472.1">
    <property type="nucleotide sequence ID" value="XM_056633852.1"/>
</dbReference>
<accession>A0A9X0B3E0</accession>
<reference evidence="2" key="2">
    <citation type="journal article" date="2023" name="IMA Fungus">
        <title>Comparative genomic study of the Penicillium genus elucidates a diverse pangenome and 15 lateral gene transfer events.</title>
        <authorList>
            <person name="Petersen C."/>
            <person name="Sorensen T."/>
            <person name="Nielsen M.R."/>
            <person name="Sondergaard T.E."/>
            <person name="Sorensen J.L."/>
            <person name="Fitzpatrick D.A."/>
            <person name="Frisvad J.C."/>
            <person name="Nielsen K.L."/>
        </authorList>
    </citation>
    <scope>NUCLEOTIDE SEQUENCE</scope>
    <source>
        <strain evidence="2">IBT 29677</strain>
    </source>
</reference>
<name>A0A9X0B3E0_9EURO</name>
<dbReference type="AlphaFoldDB" id="A0A9X0B3E0"/>
<evidence type="ECO:0000256" key="1">
    <source>
        <dbReference type="SAM" id="MobiDB-lite"/>
    </source>
</evidence>
<feature type="region of interest" description="Disordered" evidence="1">
    <location>
        <begin position="1"/>
        <end position="25"/>
    </location>
</feature>
<sequence>MAISEEASWSRVSTSRDLSSPIIPGMANEGRVATSKSLEALSSGRLATRSQIIFNVAAGHHVGVILHGKIDQFRPPCMQAS</sequence>
<proteinExistence type="predicted"/>
<reference evidence="2" key="1">
    <citation type="submission" date="2022-12" db="EMBL/GenBank/DDBJ databases">
        <authorList>
            <person name="Petersen C."/>
        </authorList>
    </citation>
    <scope>NUCLEOTIDE SEQUENCE</scope>
    <source>
        <strain evidence="2">IBT 29677</strain>
    </source>
</reference>
<comment type="caution">
    <text evidence="2">The sequence shown here is derived from an EMBL/GenBank/DDBJ whole genome shotgun (WGS) entry which is preliminary data.</text>
</comment>
<organism evidence="2 3">
    <name type="scientific">Penicillium cosmopolitanum</name>
    <dbReference type="NCBI Taxonomy" id="1131564"/>
    <lineage>
        <taxon>Eukaryota</taxon>
        <taxon>Fungi</taxon>
        <taxon>Dikarya</taxon>
        <taxon>Ascomycota</taxon>
        <taxon>Pezizomycotina</taxon>
        <taxon>Eurotiomycetes</taxon>
        <taxon>Eurotiomycetidae</taxon>
        <taxon>Eurotiales</taxon>
        <taxon>Aspergillaceae</taxon>
        <taxon>Penicillium</taxon>
    </lineage>
</organism>
<dbReference type="Proteomes" id="UP001147747">
    <property type="component" value="Unassembled WGS sequence"/>
</dbReference>
<gene>
    <name evidence="2" type="ORF">N7509_009215</name>
</gene>